<feature type="region of interest" description="Disordered" evidence="1">
    <location>
        <begin position="1"/>
        <end position="23"/>
    </location>
</feature>
<dbReference type="Proteomes" id="UP001176940">
    <property type="component" value="Unassembled WGS sequence"/>
</dbReference>
<evidence type="ECO:0008006" key="4">
    <source>
        <dbReference type="Google" id="ProtNLM"/>
    </source>
</evidence>
<protein>
    <recommendedName>
        <fullName evidence="4">Reverse transcriptase domain-containing protein</fullName>
    </recommendedName>
</protein>
<name>A0ABN9KXT3_9NEOB</name>
<feature type="region of interest" description="Disordered" evidence="1">
    <location>
        <begin position="64"/>
        <end position="88"/>
    </location>
</feature>
<evidence type="ECO:0000313" key="3">
    <source>
        <dbReference type="Proteomes" id="UP001176940"/>
    </source>
</evidence>
<feature type="compositionally biased region" description="Low complexity" evidence="1">
    <location>
        <begin position="77"/>
        <end position="88"/>
    </location>
</feature>
<gene>
    <name evidence="2" type="ORF">RIMI_LOCUS2238806</name>
</gene>
<evidence type="ECO:0000256" key="1">
    <source>
        <dbReference type="SAM" id="MobiDB-lite"/>
    </source>
</evidence>
<dbReference type="PANTHER" id="PTHR33050">
    <property type="entry name" value="REVERSE TRANSCRIPTASE DOMAIN-CONTAINING PROTEIN"/>
    <property type="match status" value="1"/>
</dbReference>
<dbReference type="InterPro" id="IPR043502">
    <property type="entry name" value="DNA/RNA_pol_sf"/>
</dbReference>
<dbReference type="EMBL" id="CAUEEQ010003086">
    <property type="protein sequence ID" value="CAJ0924307.1"/>
    <property type="molecule type" value="Genomic_DNA"/>
</dbReference>
<evidence type="ECO:0000313" key="2">
    <source>
        <dbReference type="EMBL" id="CAJ0924307.1"/>
    </source>
</evidence>
<comment type="caution">
    <text evidence="2">The sequence shown here is derived from an EMBL/GenBank/DDBJ whole genome shotgun (WGS) entry which is preliminary data.</text>
</comment>
<sequence length="462" mass="51583">MVEPKAVPSGERATGAPSNRGSLTNAAAVQGSWLTAELGSGEIVIPSSPAVAAATARSWINASPAPSQDVIRPSHQPHSPAGAGSSAGIPAAQDLRLHGSGIGCKPVANLPSALEFPHIVEEKIKSELELGRFIYNDVIAYDCSVQYTSFDVALELLRKFGHNALMAKSDIKSAFRILPVNPDGFNSLGFSFQNRFFFDRYNKNLKKLAQSVKKRARSCSESNNVHRKLCLPMGFALSSFYFESFSTFPQWVVEFEFLGGGVLHYLDDFLFIGPVDSGICHSLLVKFLDKLSKLQSAISRCLMLEKITLKELHSLLGCLNFALRIIPIGRVFSRRLYEATIGYSSPHSHIRLGKELKDYLKVWLKFLSSFNGRTMWQTSFVAAEDLRLCFYSDKDFGFGVSLSSFWASEPWPSFWHQDKDVKLFDSHVYYPYGSSDTLMSFGLRKGRGMRWKNLIDDMRRLK</sequence>
<proteinExistence type="predicted"/>
<dbReference type="InterPro" id="IPR052055">
    <property type="entry name" value="Hepadnavirus_pol/RT"/>
</dbReference>
<dbReference type="SUPFAM" id="SSF56672">
    <property type="entry name" value="DNA/RNA polymerases"/>
    <property type="match status" value="1"/>
</dbReference>
<accession>A0ABN9KXT3</accession>
<dbReference type="PANTHER" id="PTHR33050:SF8">
    <property type="entry name" value="REVERSE TRANSCRIPTASE DOMAIN-CONTAINING PROTEIN"/>
    <property type="match status" value="1"/>
</dbReference>
<reference evidence="2" key="1">
    <citation type="submission" date="2023-07" db="EMBL/GenBank/DDBJ databases">
        <authorList>
            <person name="Stuckert A."/>
        </authorList>
    </citation>
    <scope>NUCLEOTIDE SEQUENCE</scope>
</reference>
<organism evidence="2 3">
    <name type="scientific">Ranitomeya imitator</name>
    <name type="common">mimic poison frog</name>
    <dbReference type="NCBI Taxonomy" id="111125"/>
    <lineage>
        <taxon>Eukaryota</taxon>
        <taxon>Metazoa</taxon>
        <taxon>Chordata</taxon>
        <taxon>Craniata</taxon>
        <taxon>Vertebrata</taxon>
        <taxon>Euteleostomi</taxon>
        <taxon>Amphibia</taxon>
        <taxon>Batrachia</taxon>
        <taxon>Anura</taxon>
        <taxon>Neobatrachia</taxon>
        <taxon>Hyloidea</taxon>
        <taxon>Dendrobatidae</taxon>
        <taxon>Dendrobatinae</taxon>
        <taxon>Ranitomeya</taxon>
    </lineage>
</organism>
<keyword evidence="3" id="KW-1185">Reference proteome</keyword>